<evidence type="ECO:0000313" key="1">
    <source>
        <dbReference type="EMBL" id="AGO47491.1"/>
    </source>
</evidence>
<keyword evidence="2" id="KW-1185">Reference proteome</keyword>
<dbReference type="RefSeq" id="YP_008240872.1">
    <property type="nucleotide sequence ID" value="NC_021789.1"/>
</dbReference>
<protein>
    <submittedName>
        <fullName evidence="1">Structural protein</fullName>
    </submittedName>
</protein>
<name>R9ZWK3_9CAUD</name>
<evidence type="ECO:0000313" key="2">
    <source>
        <dbReference type="Proteomes" id="UP000014731"/>
    </source>
</evidence>
<gene>
    <name evidence="1" type="ORF">Phi19:3_gp087</name>
</gene>
<dbReference type="KEGG" id="vg:16881008"/>
<proteinExistence type="predicted"/>
<dbReference type="EMBL" id="KC821608">
    <property type="protein sequence ID" value="AGO47491.1"/>
    <property type="molecule type" value="Genomic_DNA"/>
</dbReference>
<dbReference type="OrthoDB" id="5201at10239"/>
<reference evidence="1 2" key="1">
    <citation type="journal article" date="2013" name="Proc. Natl. Acad. Sci. U.S.A.">
        <title>Twelve previously unknown phage genera are ubiquitous in global oceans.</title>
        <authorList>
            <person name="Holmfeldt K."/>
            <person name="Solonenko N."/>
            <person name="Shah M."/>
            <person name="Corrier K."/>
            <person name="Riemann L."/>
            <person name="Verberkmoes N.C."/>
            <person name="Sullivan M.B."/>
        </authorList>
    </citation>
    <scope>NUCLEOTIDE SEQUENCE [LARGE SCALE GENOMIC DNA]</scope>
    <source>
        <strain evidence="1">Phi19:3</strain>
    </source>
</reference>
<dbReference type="GeneID" id="16881008"/>
<dbReference type="Proteomes" id="UP000014731">
    <property type="component" value="Segment"/>
</dbReference>
<accession>R9ZWK3</accession>
<reference evidence="2" key="2">
    <citation type="submission" date="2013-03" db="EMBL/GenBank/DDBJ databases">
        <title>The Cellulophaga phages: a novel, diverse, and globally ubiquitous model system.</title>
        <authorList>
            <person name="Holmfeldt K."/>
            <person name="Solonenko N."/>
            <person name="Shah M."/>
            <person name="Corrier K."/>
            <person name="Riemann L."/>
            <person name="VerBerkmoes N.C."/>
            <person name="Sullivan M.B."/>
        </authorList>
    </citation>
    <scope>NUCLEOTIDE SEQUENCE [LARGE SCALE GENOMIC DNA]</scope>
</reference>
<sequence length="542" mass="58268">MKNKITIIMILMSISFGYSQVLVPENTGYGYDNLTTVELNALTKKKVGDIYYNADLGYHVKWNGVIFESLASGISGIDPADQDKLNNISITQPVNLDTVESLANSALQTETDPTTTPANIKAKLESLTGTNRLDAFAIKNLSAQETDPNLTKSNVEGLGISYTSLSDIPAVSSPLTFGPGFTRTGDNIVLDNPFTTANETTLNSALQSETDPLYSAWDKDYNDLINRPVNLVTYDPLTAQDVEISVLGGSDSESYILEFDPNGYDYSGESSGTGTVDQTIIDGSTNAVSGNAVFDGLSSKLNLSGGTMTGELDLSLLMPSSVVSFIGSNTDPFSSGSFKDFNVSDGSTLIDYQFSPTSTALSIRTNTLVNQTAYTAKYTLPHTGTPVNDTDLITKVYADATYGASGSYEEGTFTLTNQDTDYSFISQNNTFVRFGDLVYYKVYITLNKTTNTSDVFFTLSSASTLPAHATQSVNNINPYFSDLLSTSGNLNANATALYFQHNGNVWYLKQSYAGNIGVNVSNIDSTSSGNFVISFSGTYLTD</sequence>
<organism evidence="1 2">
    <name type="scientific">Cellulophaga phage phi19:3</name>
    <dbReference type="NCBI Taxonomy" id="1327971"/>
    <lineage>
        <taxon>Viruses</taxon>
        <taxon>Duplodnaviria</taxon>
        <taxon>Heunggongvirae</taxon>
        <taxon>Uroviricota</taxon>
        <taxon>Caudoviricetes</taxon>
        <taxon>Pachyviridae</taxon>
        <taxon>Baltivirus</taxon>
        <taxon>Baltivirus phi19tres</taxon>
    </lineage>
</organism>